<keyword evidence="2" id="KW-0479">Metal-binding</keyword>
<feature type="domain" description="Zn(2)-C6 fungal-type" evidence="5">
    <location>
        <begin position="35"/>
        <end position="67"/>
    </location>
</feature>
<feature type="region of interest" description="Disordered" evidence="4">
    <location>
        <begin position="813"/>
        <end position="876"/>
    </location>
</feature>
<keyword evidence="7" id="KW-1185">Reference proteome</keyword>
<feature type="compositionally biased region" description="Basic residues" evidence="4">
    <location>
        <begin position="182"/>
        <end position="194"/>
    </location>
</feature>
<dbReference type="GO" id="GO:0005634">
    <property type="term" value="C:nucleus"/>
    <property type="evidence" value="ECO:0007669"/>
    <property type="project" value="UniProtKB-SubCell"/>
</dbReference>
<dbReference type="GO" id="GO:0006351">
    <property type="term" value="P:DNA-templated transcription"/>
    <property type="evidence" value="ECO:0007669"/>
    <property type="project" value="InterPro"/>
</dbReference>
<keyword evidence="3" id="KW-0539">Nucleus</keyword>
<dbReference type="OMA" id="SMEMTWS"/>
<dbReference type="OrthoDB" id="424974at2759"/>
<feature type="compositionally biased region" description="Basic and acidic residues" evidence="4">
    <location>
        <begin position="166"/>
        <end position="181"/>
    </location>
</feature>
<evidence type="ECO:0000313" key="7">
    <source>
        <dbReference type="Proteomes" id="UP000027361"/>
    </source>
</evidence>
<dbReference type="RefSeq" id="XP_013243007.1">
    <property type="nucleotide sequence ID" value="XM_013387553.1"/>
</dbReference>
<dbReference type="Proteomes" id="UP000027361">
    <property type="component" value="Unassembled WGS sequence"/>
</dbReference>
<evidence type="ECO:0000256" key="2">
    <source>
        <dbReference type="ARBA" id="ARBA00022723"/>
    </source>
</evidence>
<dbReference type="GO" id="GO:0008270">
    <property type="term" value="F:zinc ion binding"/>
    <property type="evidence" value="ECO:0007669"/>
    <property type="project" value="InterPro"/>
</dbReference>
<feature type="compositionally biased region" description="Polar residues" evidence="4">
    <location>
        <begin position="1"/>
        <end position="12"/>
    </location>
</feature>
<feature type="region of interest" description="Disordered" evidence="4">
    <location>
        <begin position="1"/>
        <end position="33"/>
    </location>
</feature>
<feature type="compositionally biased region" description="Polar residues" evidence="4">
    <location>
        <begin position="134"/>
        <end position="146"/>
    </location>
</feature>
<sequence length="955" mass="105726">MSSAAPETSRAQQAPRVSATSEQSPADGLPGKTKACKECIRNKSRCDKGPWPCSQCVKRGVADLCPLGSLSTKHRKRKVSEVSSQSLNGADRQRAESMSSSTGESIDHGRETIRRHNVDHSGPVHAGMFLSASEGQSVQAGPSRQLHSPHAVDHPPTQVHNILTGDQRDEDARIVPESRAKRAERHQAKKRTRERAHYGSPSPQLDAGTLCSAHHSRAPRYLGPSGHSYFLAHQQNGNDVMEHFSRHASPEPLPLSLPADVAGISPLSCEGASSAYLGTKGSGEQATYPGTNATADADRARRLQRVRQAIHLEPVPSVRLRWMHSDLVEELSTRLPPYREAARALRVYRANVTWMWSVIYDCDSFEQDHFQAFYQQHDHLSRSPDTDRAPQITKGAETQHPHVLSVIFMVLSLGTLFDVRNSPDSEGKAELYYRCAWRALSLSNYQDSHTVESVQALHLIGQYLCNRKSGKNADSFYPILVSACGLAVSMGLHRDTSEWQEAEEVAQERRKIFWELMATDAFRSLAYGRPTNLNVLHASTNFPQQQLSRPSAPHQAAEDDFHTLKFRVVHCLNQILNACFHRSVSYDTVLHYDAELRELQRSVPSSMRARTVLFQSTRTSDLDAASESLRHSDAKALNAMRQELQSHTLAANIEQALLHLHRPWFIRALHSRTDPLSSPYSQSVAAVMQSSHALIRLCRSILQRVPRIVRRWVFFFQHVFNSAICQALHVCFAPRSVSATSAFEDLEDALQLLSQVKTDLDEVTWGRRLDMLEKLRIKAELTYRGLQTGGASVHASASTSEDTSVEELGTFVGGTSRIAPRTSRSNNASIHFPLRGSAFPTSSSHDEGVQDRPPTRTESLARPSRAPTPCVASNSGHFVPPGPVGPQPTVANDPFPPYPMYDSDSGFSMDAPQDFASADIVQQNALMAGLLGEETFESDSQFWLSLLGVGGMARR</sequence>
<comment type="caution">
    <text evidence="6">The sequence shown here is derived from an EMBL/GenBank/DDBJ whole genome shotgun (WGS) entry which is preliminary data.</text>
</comment>
<dbReference type="PROSITE" id="PS50048">
    <property type="entry name" value="ZN2_CY6_FUNGAL_2"/>
    <property type="match status" value="1"/>
</dbReference>
<feature type="region of interest" description="Disordered" evidence="4">
    <location>
        <begin position="73"/>
        <end position="108"/>
    </location>
</feature>
<evidence type="ECO:0000259" key="5">
    <source>
        <dbReference type="PROSITE" id="PS50048"/>
    </source>
</evidence>
<organism evidence="6 7">
    <name type="scientific">Tilletiaria anomala (strain ATCC 24038 / CBS 436.72 / UBC 951)</name>
    <dbReference type="NCBI Taxonomy" id="1037660"/>
    <lineage>
        <taxon>Eukaryota</taxon>
        <taxon>Fungi</taxon>
        <taxon>Dikarya</taxon>
        <taxon>Basidiomycota</taxon>
        <taxon>Ustilaginomycotina</taxon>
        <taxon>Exobasidiomycetes</taxon>
        <taxon>Georgefischeriales</taxon>
        <taxon>Tilletiariaceae</taxon>
        <taxon>Tilletiaria</taxon>
    </lineage>
</organism>
<dbReference type="InParanoid" id="A0A066W2D8"/>
<dbReference type="CDD" id="cd12148">
    <property type="entry name" value="fungal_TF_MHR"/>
    <property type="match status" value="1"/>
</dbReference>
<evidence type="ECO:0000256" key="3">
    <source>
        <dbReference type="ARBA" id="ARBA00023242"/>
    </source>
</evidence>
<reference evidence="6 7" key="1">
    <citation type="submission" date="2014-05" db="EMBL/GenBank/DDBJ databases">
        <title>Draft genome sequence of a rare smut relative, Tilletiaria anomala UBC 951.</title>
        <authorList>
            <consortium name="DOE Joint Genome Institute"/>
            <person name="Toome M."/>
            <person name="Kuo A."/>
            <person name="Henrissat B."/>
            <person name="Lipzen A."/>
            <person name="Tritt A."/>
            <person name="Yoshinaga Y."/>
            <person name="Zane M."/>
            <person name="Barry K."/>
            <person name="Grigoriev I.V."/>
            <person name="Spatafora J.W."/>
            <person name="Aimea M.C."/>
        </authorList>
    </citation>
    <scope>NUCLEOTIDE SEQUENCE [LARGE SCALE GENOMIC DNA]</scope>
    <source>
        <strain evidence="6 7">UBC 951</strain>
    </source>
</reference>
<accession>A0A066W2D8</accession>
<dbReference type="Pfam" id="PF04082">
    <property type="entry name" value="Fungal_trans"/>
    <property type="match status" value="1"/>
</dbReference>
<dbReference type="PANTHER" id="PTHR31001:SF56">
    <property type="entry name" value="ZN(2)-C6 FUNGAL-TYPE DOMAIN-CONTAINING PROTEIN"/>
    <property type="match status" value="1"/>
</dbReference>
<name>A0A066W2D8_TILAU</name>
<feature type="compositionally biased region" description="Basic and acidic residues" evidence="4">
    <location>
        <begin position="844"/>
        <end position="855"/>
    </location>
</feature>
<dbReference type="EMBL" id="JMSN01000046">
    <property type="protein sequence ID" value="KDN44940.1"/>
    <property type="molecule type" value="Genomic_DNA"/>
</dbReference>
<evidence type="ECO:0000256" key="4">
    <source>
        <dbReference type="SAM" id="MobiDB-lite"/>
    </source>
</evidence>
<dbReference type="AlphaFoldDB" id="A0A066W2D8"/>
<dbReference type="STRING" id="1037660.A0A066W2D8"/>
<dbReference type="SUPFAM" id="SSF57701">
    <property type="entry name" value="Zn2/Cys6 DNA-binding domain"/>
    <property type="match status" value="1"/>
</dbReference>
<evidence type="ECO:0000313" key="6">
    <source>
        <dbReference type="EMBL" id="KDN44940.1"/>
    </source>
</evidence>
<proteinExistence type="predicted"/>
<comment type="subcellular location">
    <subcellularLocation>
        <location evidence="1">Nucleus</location>
    </subcellularLocation>
</comment>
<dbReference type="CDD" id="cd00067">
    <property type="entry name" value="GAL4"/>
    <property type="match status" value="1"/>
</dbReference>
<dbReference type="InterPro" id="IPR036864">
    <property type="entry name" value="Zn2-C6_fun-type_DNA-bd_sf"/>
</dbReference>
<dbReference type="GO" id="GO:0000981">
    <property type="term" value="F:DNA-binding transcription factor activity, RNA polymerase II-specific"/>
    <property type="evidence" value="ECO:0007669"/>
    <property type="project" value="InterPro"/>
</dbReference>
<gene>
    <name evidence="6" type="ORF">K437DRAFT_274385</name>
</gene>
<dbReference type="GeneID" id="25266522"/>
<evidence type="ECO:0000256" key="1">
    <source>
        <dbReference type="ARBA" id="ARBA00004123"/>
    </source>
</evidence>
<feature type="region of interest" description="Disordered" evidence="4">
    <location>
        <begin position="134"/>
        <end position="209"/>
    </location>
</feature>
<dbReference type="HOGENOM" id="CLU_308867_0_0_1"/>
<dbReference type="InterPro" id="IPR050613">
    <property type="entry name" value="Sec_Metabolite_Reg"/>
</dbReference>
<protein>
    <recommendedName>
        <fullName evidence="5">Zn(2)-C6 fungal-type domain-containing protein</fullName>
    </recommendedName>
</protein>
<dbReference type="PANTHER" id="PTHR31001">
    <property type="entry name" value="UNCHARACTERIZED TRANSCRIPTIONAL REGULATORY PROTEIN"/>
    <property type="match status" value="1"/>
</dbReference>
<dbReference type="GO" id="GO:0003677">
    <property type="term" value="F:DNA binding"/>
    <property type="evidence" value="ECO:0007669"/>
    <property type="project" value="InterPro"/>
</dbReference>
<dbReference type="InterPro" id="IPR007219">
    <property type="entry name" value="XnlR_reg_dom"/>
</dbReference>
<dbReference type="InterPro" id="IPR001138">
    <property type="entry name" value="Zn2Cys6_DnaBD"/>
</dbReference>